<dbReference type="OrthoDB" id="5417073at2"/>
<evidence type="ECO:0000313" key="1">
    <source>
        <dbReference type="EMBL" id="AZQ61634.1"/>
    </source>
</evidence>
<accession>A0A3Q9FMG3</accession>
<dbReference type="AlphaFoldDB" id="A0A3Q9FMG3"/>
<name>A0A3Q9FMG3_9BACT</name>
<protein>
    <submittedName>
        <fullName evidence="1">Uncharacterized protein</fullName>
    </submittedName>
</protein>
<keyword evidence="2" id="KW-1185">Reference proteome</keyword>
<dbReference type="KEGG" id="fll:EI427_05125"/>
<reference evidence="1 2" key="1">
    <citation type="submission" date="2018-12" db="EMBL/GenBank/DDBJ databases">
        <title>Flammeovirga pectinis sp. nov., isolated from the gut of the Korean scallop, Patinopecten yessoensis.</title>
        <authorList>
            <person name="Bae J.-W."/>
            <person name="Jeong Y.-S."/>
            <person name="Kang W."/>
        </authorList>
    </citation>
    <scope>NUCLEOTIDE SEQUENCE [LARGE SCALE GENOMIC DNA]</scope>
    <source>
        <strain evidence="1 2">L12M1</strain>
    </source>
</reference>
<evidence type="ECO:0000313" key="2">
    <source>
        <dbReference type="Proteomes" id="UP000267268"/>
    </source>
</evidence>
<gene>
    <name evidence="1" type="ORF">EI427_05125</name>
</gene>
<dbReference type="Proteomes" id="UP000267268">
    <property type="component" value="Chromosome 1"/>
</dbReference>
<proteinExistence type="predicted"/>
<sequence>MKKGILYFFTVLILLFLGSTAYFFFAGEIKNTLQFDEGRFISIQKFIKQGKVESLSQAKLQLDLISSDFKKDSVSILISNLNETAMVNAKVCLQKKWYGSCGQYLELIDADYKKSEVDQIRNKLNAALIEVNVTKTKNYIKERNIDKAKVYYSKIDSTYRERTRLGLKKKIFELENELYIENTLEFVRVKEFENAREELLKVSPDFDKKLVETVAEQITLKETLSSQINEEGAIITLVNEVKGKMNDPESFEHVETNLSEKGRVLNVTMTYRENNTYGAKVIKKVTAKLNKDGSLKKITK</sequence>
<dbReference type="RefSeq" id="WP_126612320.1">
    <property type="nucleotide sequence ID" value="NZ_CP034562.1"/>
</dbReference>
<organism evidence="1 2">
    <name type="scientific">Flammeovirga pectinis</name>
    <dbReference type="NCBI Taxonomy" id="2494373"/>
    <lineage>
        <taxon>Bacteria</taxon>
        <taxon>Pseudomonadati</taxon>
        <taxon>Bacteroidota</taxon>
        <taxon>Cytophagia</taxon>
        <taxon>Cytophagales</taxon>
        <taxon>Flammeovirgaceae</taxon>
        <taxon>Flammeovirga</taxon>
    </lineage>
</organism>
<dbReference type="EMBL" id="CP034562">
    <property type="protein sequence ID" value="AZQ61634.1"/>
    <property type="molecule type" value="Genomic_DNA"/>
</dbReference>